<dbReference type="InterPro" id="IPR006913">
    <property type="entry name" value="CENP-V/GFA"/>
</dbReference>
<dbReference type="InterPro" id="IPR011057">
    <property type="entry name" value="Mss4-like_sf"/>
</dbReference>
<dbReference type="PANTHER" id="PTHR33337">
    <property type="entry name" value="GFA DOMAIN-CONTAINING PROTEIN"/>
    <property type="match status" value="1"/>
</dbReference>
<evidence type="ECO:0000256" key="4">
    <source>
        <dbReference type="ARBA" id="ARBA00023239"/>
    </source>
</evidence>
<keyword evidence="3" id="KW-0862">Zinc</keyword>
<dbReference type="RefSeq" id="WP_150443978.1">
    <property type="nucleotide sequence ID" value="NZ_VYQE01000001.1"/>
</dbReference>
<sequence length="165" mass="18132">MTPQPGGCLCGALRYEVTAPPVRVTFCHCRFCQRATGAPYFMEPIFEEEAFTFTAGTPRLYEHRSEGSGKMILAHFCETCGTKLVYTFERFPGLLGIFGGTFDDPDWIKWDGENAKHIFLQTALAGTVLPSGVPTYIRHATTNDGVPEEATIFDHPHPVALGGNS</sequence>
<comment type="caution">
    <text evidence="6">The sequence shown here is derived from an EMBL/GenBank/DDBJ whole genome shotgun (WGS) entry which is preliminary data.</text>
</comment>
<comment type="similarity">
    <text evidence="1">Belongs to the Gfa family.</text>
</comment>
<evidence type="ECO:0000259" key="5">
    <source>
        <dbReference type="PROSITE" id="PS51891"/>
    </source>
</evidence>
<evidence type="ECO:0000256" key="2">
    <source>
        <dbReference type="ARBA" id="ARBA00022723"/>
    </source>
</evidence>
<dbReference type="PANTHER" id="PTHR33337:SF40">
    <property type="entry name" value="CENP-V_GFA DOMAIN-CONTAINING PROTEIN-RELATED"/>
    <property type="match status" value="1"/>
</dbReference>
<evidence type="ECO:0000256" key="1">
    <source>
        <dbReference type="ARBA" id="ARBA00005495"/>
    </source>
</evidence>
<name>A0A5J5GSZ1_9RHOB</name>
<accession>A0A5J5GSZ1</accession>
<dbReference type="Pfam" id="PF04828">
    <property type="entry name" value="GFA"/>
    <property type="match status" value="1"/>
</dbReference>
<organism evidence="6 7">
    <name type="scientific">Histidinibacterium aquaticum</name>
    <dbReference type="NCBI Taxonomy" id="2613962"/>
    <lineage>
        <taxon>Bacteria</taxon>
        <taxon>Pseudomonadati</taxon>
        <taxon>Pseudomonadota</taxon>
        <taxon>Alphaproteobacteria</taxon>
        <taxon>Rhodobacterales</taxon>
        <taxon>Paracoccaceae</taxon>
        <taxon>Histidinibacterium</taxon>
    </lineage>
</organism>
<feature type="domain" description="CENP-V/GFA" evidence="5">
    <location>
        <begin position="4"/>
        <end position="111"/>
    </location>
</feature>
<dbReference type="PROSITE" id="PS51891">
    <property type="entry name" value="CENP_V_GFA"/>
    <property type="match status" value="1"/>
</dbReference>
<dbReference type="AlphaFoldDB" id="A0A5J5GSZ1"/>
<evidence type="ECO:0000256" key="3">
    <source>
        <dbReference type="ARBA" id="ARBA00022833"/>
    </source>
</evidence>
<keyword evidence="4" id="KW-0456">Lyase</keyword>
<keyword evidence="7" id="KW-1185">Reference proteome</keyword>
<keyword evidence="2" id="KW-0479">Metal-binding</keyword>
<dbReference type="GO" id="GO:0016846">
    <property type="term" value="F:carbon-sulfur lyase activity"/>
    <property type="evidence" value="ECO:0007669"/>
    <property type="project" value="InterPro"/>
</dbReference>
<dbReference type="SUPFAM" id="SSF51316">
    <property type="entry name" value="Mss4-like"/>
    <property type="match status" value="1"/>
</dbReference>
<protein>
    <submittedName>
        <fullName evidence="6">GFA family protein</fullName>
    </submittedName>
</protein>
<evidence type="ECO:0000313" key="7">
    <source>
        <dbReference type="Proteomes" id="UP000326554"/>
    </source>
</evidence>
<proteinExistence type="inferred from homology"/>
<evidence type="ECO:0000313" key="6">
    <source>
        <dbReference type="EMBL" id="KAA9010492.1"/>
    </source>
</evidence>
<dbReference type="EMBL" id="VYQE01000001">
    <property type="protein sequence ID" value="KAA9010492.1"/>
    <property type="molecule type" value="Genomic_DNA"/>
</dbReference>
<dbReference type="GO" id="GO:0046872">
    <property type="term" value="F:metal ion binding"/>
    <property type="evidence" value="ECO:0007669"/>
    <property type="project" value="UniProtKB-KW"/>
</dbReference>
<dbReference type="Proteomes" id="UP000326554">
    <property type="component" value="Unassembled WGS sequence"/>
</dbReference>
<dbReference type="Gene3D" id="3.90.1590.10">
    <property type="entry name" value="glutathione-dependent formaldehyde- activating enzyme (gfa)"/>
    <property type="match status" value="1"/>
</dbReference>
<reference evidence="6 7" key="1">
    <citation type="submission" date="2019-09" db="EMBL/GenBank/DDBJ databases">
        <authorList>
            <person name="Park J.-S."/>
            <person name="Choi H.-J."/>
        </authorList>
    </citation>
    <scope>NUCLEOTIDE SEQUENCE [LARGE SCALE GENOMIC DNA]</scope>
    <source>
        <strain evidence="6 7">176SS1-4</strain>
    </source>
</reference>
<gene>
    <name evidence="6" type="ORF">F3S47_04410</name>
</gene>